<protein>
    <submittedName>
        <fullName evidence="2">Uncharacterized protein</fullName>
    </submittedName>
</protein>
<dbReference type="RefSeq" id="WP_008485737.1">
    <property type="nucleotide sequence ID" value="NZ_AMRI01000022.1"/>
</dbReference>
<evidence type="ECO:0000313" key="3">
    <source>
        <dbReference type="Proteomes" id="UP000006755"/>
    </source>
</evidence>
<sequence>MDVKTPRPGWVSAFAWVMLVWNLLGVFAWVMHLSLTPQALAQLPPAQQALYQDIPLWLTLAFGVAVLAGTLGALLLLAGKALALPVYALSLLGIGVQQFYNFVVIDSLAVLGHGALVMPSLVLLLALVQLRISWQGRQLGWLQ</sequence>
<evidence type="ECO:0000313" key="2">
    <source>
        <dbReference type="EMBL" id="EKE69906.1"/>
    </source>
</evidence>
<dbReference type="OrthoDB" id="1143964at2"/>
<organism evidence="2 3">
    <name type="scientific">Gallaecimonas xiamenensis 3-C-1</name>
    <dbReference type="NCBI Taxonomy" id="745411"/>
    <lineage>
        <taxon>Bacteria</taxon>
        <taxon>Pseudomonadati</taxon>
        <taxon>Pseudomonadota</taxon>
        <taxon>Gammaproteobacteria</taxon>
        <taxon>Enterobacterales</taxon>
        <taxon>Gallaecimonadaceae</taxon>
        <taxon>Gallaecimonas</taxon>
    </lineage>
</organism>
<feature type="transmembrane region" description="Helical" evidence="1">
    <location>
        <begin position="84"/>
        <end position="102"/>
    </location>
</feature>
<keyword evidence="1" id="KW-0812">Transmembrane</keyword>
<accession>K2IIE5</accession>
<proteinExistence type="predicted"/>
<dbReference type="AlphaFoldDB" id="K2IIE5"/>
<dbReference type="EMBL" id="AMRI01000022">
    <property type="protein sequence ID" value="EKE69906.1"/>
    <property type="molecule type" value="Genomic_DNA"/>
</dbReference>
<reference evidence="2 3" key="1">
    <citation type="journal article" date="2012" name="J. Bacteriol.">
        <title>Genome Sequence of Gallaecimonas xiamenensis Type Strain 3-C-1.</title>
        <authorList>
            <person name="Lai Q."/>
            <person name="Wang L."/>
            <person name="Wang W."/>
            <person name="Shao Z."/>
        </authorList>
    </citation>
    <scope>NUCLEOTIDE SEQUENCE [LARGE SCALE GENOMIC DNA]</scope>
    <source>
        <strain evidence="2 3">3-C-1</strain>
    </source>
</reference>
<keyword evidence="1" id="KW-0472">Membrane</keyword>
<keyword evidence="3" id="KW-1185">Reference proteome</keyword>
<gene>
    <name evidence="2" type="ORF">B3C1_14500</name>
</gene>
<comment type="caution">
    <text evidence="2">The sequence shown here is derived from an EMBL/GenBank/DDBJ whole genome shotgun (WGS) entry which is preliminary data.</text>
</comment>
<feature type="transmembrane region" description="Helical" evidence="1">
    <location>
        <begin position="54"/>
        <end position="77"/>
    </location>
</feature>
<dbReference type="STRING" id="745411.B3C1_14500"/>
<feature type="transmembrane region" description="Helical" evidence="1">
    <location>
        <begin position="12"/>
        <end position="34"/>
    </location>
</feature>
<evidence type="ECO:0000256" key="1">
    <source>
        <dbReference type="SAM" id="Phobius"/>
    </source>
</evidence>
<name>K2IIE5_9GAMM</name>
<dbReference type="Proteomes" id="UP000006755">
    <property type="component" value="Unassembled WGS sequence"/>
</dbReference>
<keyword evidence="1" id="KW-1133">Transmembrane helix</keyword>
<feature type="transmembrane region" description="Helical" evidence="1">
    <location>
        <begin position="108"/>
        <end position="128"/>
    </location>
</feature>
<dbReference type="eggNOG" id="ENOG5030RKS">
    <property type="taxonomic scope" value="Bacteria"/>
</dbReference>